<accession>A0A9P3GNH9</accession>
<proteinExistence type="predicted"/>
<feature type="region of interest" description="Disordered" evidence="1">
    <location>
        <begin position="1"/>
        <end position="70"/>
    </location>
</feature>
<comment type="caution">
    <text evidence="2">The sequence shown here is derived from an EMBL/GenBank/DDBJ whole genome shotgun (WGS) entry which is preliminary data.</text>
</comment>
<sequence length="97" mass="10510">MSGPSLPIAVKPTSGPWHLRPPARAPGHVRSSASASGPEARATATRRAARNWLGPGAFTRPADDARDPPVHTHPVSLLCTHTRYLHTRYRRSPYVTA</sequence>
<reference evidence="2 3" key="1">
    <citation type="submission" date="2021-08" db="EMBL/GenBank/DDBJ databases">
        <title>Draft Genome Sequence of Phanerochaete sordida strain YK-624.</title>
        <authorList>
            <person name="Mori T."/>
            <person name="Dohra H."/>
            <person name="Suzuki T."/>
            <person name="Kawagishi H."/>
            <person name="Hirai H."/>
        </authorList>
    </citation>
    <scope>NUCLEOTIDE SEQUENCE [LARGE SCALE GENOMIC DNA]</scope>
    <source>
        <strain evidence="2 3">YK-624</strain>
    </source>
</reference>
<dbReference type="AlphaFoldDB" id="A0A9P3GNH9"/>
<evidence type="ECO:0000256" key="1">
    <source>
        <dbReference type="SAM" id="MobiDB-lite"/>
    </source>
</evidence>
<evidence type="ECO:0000313" key="3">
    <source>
        <dbReference type="Proteomes" id="UP000703269"/>
    </source>
</evidence>
<keyword evidence="3" id="KW-1185">Reference proteome</keyword>
<organism evidence="2 3">
    <name type="scientific">Phanerochaete sordida</name>
    <dbReference type="NCBI Taxonomy" id="48140"/>
    <lineage>
        <taxon>Eukaryota</taxon>
        <taxon>Fungi</taxon>
        <taxon>Dikarya</taxon>
        <taxon>Basidiomycota</taxon>
        <taxon>Agaricomycotina</taxon>
        <taxon>Agaricomycetes</taxon>
        <taxon>Polyporales</taxon>
        <taxon>Phanerochaetaceae</taxon>
        <taxon>Phanerochaete</taxon>
    </lineage>
</organism>
<name>A0A9P3GNH9_9APHY</name>
<gene>
    <name evidence="2" type="ORF">PsYK624_152710</name>
</gene>
<evidence type="ECO:0000313" key="2">
    <source>
        <dbReference type="EMBL" id="GJE99033.1"/>
    </source>
</evidence>
<protein>
    <submittedName>
        <fullName evidence="2">Uncharacterized protein</fullName>
    </submittedName>
</protein>
<dbReference type="EMBL" id="BPQB01000099">
    <property type="protein sequence ID" value="GJE99033.1"/>
    <property type="molecule type" value="Genomic_DNA"/>
</dbReference>
<dbReference type="Proteomes" id="UP000703269">
    <property type="component" value="Unassembled WGS sequence"/>
</dbReference>
<feature type="compositionally biased region" description="Basic and acidic residues" evidence="1">
    <location>
        <begin position="61"/>
        <end position="70"/>
    </location>
</feature>